<sequence>MFESLPVELIAEILGELDLESLISASCLSKRLHNIVSDPSLNPWRRPILRALRSENYEQSLKNLSVRFTVPRQNWIEILSLASPSFILYDATLPNLSSEEWEECFRRRFLPGWRRWKKDGSWKKVFLKMLHRVAHRRETSCTADESWTKYIVLNRNGSANELEITSRSFNPLVLFNEMKLQSNLSHLETRIRLVVELADVRILAFGTLNRPRSALTFNPNAHMFLHPPGIGPGCLDDASQRHSVSSMSILVEDHGVYPVHNITMPAYTYVPSPETYIRLTHPLPARSHANYPYYTPGGGDKRWLGAGEVEEEGLRWVGGLMLIAQIVGPHTHELSGDWLPLQDLDLVVGPGRNQYASFTWVDLWAIAPWMEDRITKKIQGQGLGL</sequence>
<dbReference type="SMART" id="SM00256">
    <property type="entry name" value="FBOX"/>
    <property type="match status" value="1"/>
</dbReference>
<accession>A0A8H5HQE5</accession>
<dbReference type="AlphaFoldDB" id="A0A8H5HQE5"/>
<dbReference type="SUPFAM" id="SSF81383">
    <property type="entry name" value="F-box domain"/>
    <property type="match status" value="1"/>
</dbReference>
<name>A0A8H5HQE5_9AGAR</name>
<comment type="caution">
    <text evidence="2">The sequence shown here is derived from an EMBL/GenBank/DDBJ whole genome shotgun (WGS) entry which is preliminary data.</text>
</comment>
<protein>
    <recommendedName>
        <fullName evidence="1">F-box domain-containing protein</fullName>
    </recommendedName>
</protein>
<dbReference type="InterPro" id="IPR001810">
    <property type="entry name" value="F-box_dom"/>
</dbReference>
<proteinExistence type="predicted"/>
<feature type="domain" description="F-box" evidence="1">
    <location>
        <begin position="1"/>
        <end position="47"/>
    </location>
</feature>
<dbReference type="EMBL" id="JAACJP010000001">
    <property type="protein sequence ID" value="KAF5387659.1"/>
    <property type="molecule type" value="Genomic_DNA"/>
</dbReference>
<keyword evidence="3" id="KW-1185">Reference proteome</keyword>
<dbReference type="Gene3D" id="1.20.1280.50">
    <property type="match status" value="1"/>
</dbReference>
<evidence type="ECO:0000313" key="3">
    <source>
        <dbReference type="Proteomes" id="UP000565441"/>
    </source>
</evidence>
<dbReference type="OrthoDB" id="2532648at2759"/>
<reference evidence="2 3" key="1">
    <citation type="journal article" date="2020" name="ISME J.">
        <title>Uncovering the hidden diversity of litter-decomposition mechanisms in mushroom-forming fungi.</title>
        <authorList>
            <person name="Floudas D."/>
            <person name="Bentzer J."/>
            <person name="Ahren D."/>
            <person name="Johansson T."/>
            <person name="Persson P."/>
            <person name="Tunlid A."/>
        </authorList>
    </citation>
    <scope>NUCLEOTIDE SEQUENCE [LARGE SCALE GENOMIC DNA]</scope>
    <source>
        <strain evidence="2 3">CBS 661.87</strain>
    </source>
</reference>
<gene>
    <name evidence="2" type="ORF">D9615_000596</name>
</gene>
<evidence type="ECO:0000259" key="1">
    <source>
        <dbReference type="PROSITE" id="PS50181"/>
    </source>
</evidence>
<evidence type="ECO:0000313" key="2">
    <source>
        <dbReference type="EMBL" id="KAF5387659.1"/>
    </source>
</evidence>
<dbReference type="PROSITE" id="PS50181">
    <property type="entry name" value="FBOX"/>
    <property type="match status" value="1"/>
</dbReference>
<organism evidence="2 3">
    <name type="scientific">Tricholomella constricta</name>
    <dbReference type="NCBI Taxonomy" id="117010"/>
    <lineage>
        <taxon>Eukaryota</taxon>
        <taxon>Fungi</taxon>
        <taxon>Dikarya</taxon>
        <taxon>Basidiomycota</taxon>
        <taxon>Agaricomycotina</taxon>
        <taxon>Agaricomycetes</taxon>
        <taxon>Agaricomycetidae</taxon>
        <taxon>Agaricales</taxon>
        <taxon>Tricholomatineae</taxon>
        <taxon>Lyophyllaceae</taxon>
        <taxon>Tricholomella</taxon>
    </lineage>
</organism>
<dbReference type="Proteomes" id="UP000565441">
    <property type="component" value="Unassembled WGS sequence"/>
</dbReference>
<dbReference type="Pfam" id="PF00646">
    <property type="entry name" value="F-box"/>
    <property type="match status" value="1"/>
</dbReference>
<dbReference type="InterPro" id="IPR036047">
    <property type="entry name" value="F-box-like_dom_sf"/>
</dbReference>